<organism evidence="2 3">
    <name type="scientific">Symbiodinium natans</name>
    <dbReference type="NCBI Taxonomy" id="878477"/>
    <lineage>
        <taxon>Eukaryota</taxon>
        <taxon>Sar</taxon>
        <taxon>Alveolata</taxon>
        <taxon>Dinophyceae</taxon>
        <taxon>Suessiales</taxon>
        <taxon>Symbiodiniaceae</taxon>
        <taxon>Symbiodinium</taxon>
    </lineage>
</organism>
<feature type="compositionally biased region" description="Low complexity" evidence="1">
    <location>
        <begin position="370"/>
        <end position="389"/>
    </location>
</feature>
<feature type="compositionally biased region" description="Low complexity" evidence="1">
    <location>
        <begin position="512"/>
        <end position="522"/>
    </location>
</feature>
<sequence length="560" mass="60682">MVRVQYFCNRLKTPGDCQQYSCPVAQWQVPLLQEQAFMDSLASFLDCRLAAVARSVTQPGVTYSSSGICSSSLSIWQDACPQSYCASLTTAANMWKAVVAGSSTGPFLDFLQVSAALVPSNFELAMSSLAMETSRPSEASELLNGLGQSTCVALPCSKQPHAPLQALAAMALPYADSAEPRARLAIEGVPSPKVLCGELVVDDNLVQDETLSSNNARPRQAVMPAEEDFESSSWISAWDCIKDPESGFPSAFVASPTEPQEAPTEEESNSEPDAEAVEEAPTKLMNGRLPVKPTSSPPKVWRPHCRSVPLVARLTDTVQAPSGEEEYDRQDKRQRDHSLSGMRVEVQKETNAQNVERSEDSKRQRRRPRSLSTTSSKPPLLPSAKELPPVKSFSIGIDGQPKSRLVGRHRTAIAAAAALSLDAEIPLGPLEPQEAEAPDLLQRPSLESMAAMARGDSRGDLLKPSPGLQKARPYTRHRAAIRDARALCLNAESDIDRLTAPRLLRVHSVPTEAASESSNSSKKPPRATSETRQRAVSSSCRMRAHLESRSPTLIHDGPKC</sequence>
<comment type="caution">
    <text evidence="2">The sequence shown here is derived from an EMBL/GenBank/DDBJ whole genome shotgun (WGS) entry which is preliminary data.</text>
</comment>
<feature type="region of interest" description="Disordered" evidence="1">
    <location>
        <begin position="509"/>
        <end position="560"/>
    </location>
</feature>
<feature type="compositionally biased region" description="Basic and acidic residues" evidence="1">
    <location>
        <begin position="329"/>
        <end position="338"/>
    </location>
</feature>
<feature type="region of interest" description="Disordered" evidence="1">
    <location>
        <begin position="248"/>
        <end position="395"/>
    </location>
</feature>
<feature type="compositionally biased region" description="Polar residues" evidence="1">
    <location>
        <begin position="528"/>
        <end position="540"/>
    </location>
</feature>
<dbReference type="EMBL" id="CAJNDS010002418">
    <property type="protein sequence ID" value="CAE7467129.1"/>
    <property type="molecule type" value="Genomic_DNA"/>
</dbReference>
<proteinExistence type="predicted"/>
<dbReference type="AlphaFoldDB" id="A0A812S8Y2"/>
<evidence type="ECO:0000313" key="2">
    <source>
        <dbReference type="EMBL" id="CAE7467129.1"/>
    </source>
</evidence>
<name>A0A812S8Y2_9DINO</name>
<protein>
    <submittedName>
        <fullName evidence="2">Uncharacterized protein</fullName>
    </submittedName>
</protein>
<gene>
    <name evidence="2" type="ORF">SNAT2548_LOCUS26118</name>
</gene>
<dbReference type="OrthoDB" id="423866at2759"/>
<evidence type="ECO:0000313" key="3">
    <source>
        <dbReference type="Proteomes" id="UP000604046"/>
    </source>
</evidence>
<feature type="compositionally biased region" description="Acidic residues" evidence="1">
    <location>
        <begin position="263"/>
        <end position="278"/>
    </location>
</feature>
<reference evidence="2" key="1">
    <citation type="submission" date="2021-02" db="EMBL/GenBank/DDBJ databases">
        <authorList>
            <person name="Dougan E. K."/>
            <person name="Rhodes N."/>
            <person name="Thang M."/>
            <person name="Chan C."/>
        </authorList>
    </citation>
    <scope>NUCLEOTIDE SEQUENCE</scope>
</reference>
<evidence type="ECO:0000256" key="1">
    <source>
        <dbReference type="SAM" id="MobiDB-lite"/>
    </source>
</evidence>
<accession>A0A812S8Y2</accession>
<dbReference type="Proteomes" id="UP000604046">
    <property type="component" value="Unassembled WGS sequence"/>
</dbReference>
<keyword evidence="3" id="KW-1185">Reference proteome</keyword>